<feature type="compositionally biased region" description="Low complexity" evidence="1">
    <location>
        <begin position="294"/>
        <end position="305"/>
    </location>
</feature>
<dbReference type="EMBL" id="AGNL01044512">
    <property type="protein sequence ID" value="EJK49701.1"/>
    <property type="molecule type" value="Genomic_DNA"/>
</dbReference>
<feature type="compositionally biased region" description="Low complexity" evidence="1">
    <location>
        <begin position="181"/>
        <end position="196"/>
    </location>
</feature>
<feature type="region of interest" description="Disordered" evidence="1">
    <location>
        <begin position="430"/>
        <end position="521"/>
    </location>
</feature>
<comment type="caution">
    <text evidence="2">The sequence shown here is derived from an EMBL/GenBank/DDBJ whole genome shotgun (WGS) entry which is preliminary data.</text>
</comment>
<feature type="compositionally biased region" description="Basic and acidic residues" evidence="1">
    <location>
        <begin position="347"/>
        <end position="359"/>
    </location>
</feature>
<keyword evidence="3" id="KW-1185">Reference proteome</keyword>
<feature type="compositionally biased region" description="Low complexity" evidence="1">
    <location>
        <begin position="51"/>
        <end position="61"/>
    </location>
</feature>
<dbReference type="AlphaFoldDB" id="K0RLH0"/>
<evidence type="ECO:0000313" key="3">
    <source>
        <dbReference type="Proteomes" id="UP000266841"/>
    </source>
</evidence>
<feature type="compositionally biased region" description="Basic residues" evidence="1">
    <location>
        <begin position="490"/>
        <end position="505"/>
    </location>
</feature>
<feature type="region of interest" description="Disordered" evidence="1">
    <location>
        <begin position="282"/>
        <end position="359"/>
    </location>
</feature>
<protein>
    <submittedName>
        <fullName evidence="2">Uncharacterized protein</fullName>
    </submittedName>
</protein>
<organism evidence="2 3">
    <name type="scientific">Thalassiosira oceanica</name>
    <name type="common">Marine diatom</name>
    <dbReference type="NCBI Taxonomy" id="159749"/>
    <lineage>
        <taxon>Eukaryota</taxon>
        <taxon>Sar</taxon>
        <taxon>Stramenopiles</taxon>
        <taxon>Ochrophyta</taxon>
        <taxon>Bacillariophyta</taxon>
        <taxon>Coscinodiscophyceae</taxon>
        <taxon>Thalassiosirophycidae</taxon>
        <taxon>Thalassiosirales</taxon>
        <taxon>Thalassiosiraceae</taxon>
        <taxon>Thalassiosira</taxon>
    </lineage>
</organism>
<sequence>WTGRIVRLDAAVGWQVRRALAMKATASSQLSAGVAEVFRRGSPKCVRDDTPSASPLGGATSSPPPPSRRRVVGRVERSRRVRGKDGGGAARQTWSWRRARAGKSGGRALHRRGTLGPPVLLRGRTPPVVRGTPDEDASELEEREGVMDATINSLKRDEKILPHGEGGGCHFLHTSGAYAGRARTPPVSSARPASSSPRPPRRRSSSSSRGGGPPDFPRQFARRNGEEDDVIDELRRVDYLERLYVAGIVVVSPPIEGGGGSARAELETEVVNEPELKVVLARSSRAGARRRRSSTLAGALGSASSPRRRRREFPAPAASSTLPPEADDLVRSTRRDRRTPAPTSRPRTQDRPEPRATREKLSSLYDTSTSNHRCNIQYLPGITPSESESEGAEPIAGRRLPGRIASLPAFVDRGAACGARGEDHGESRLVNYLPIPTTGPKVGPDDARRRGMTSPGERDARSRAWRPDKFRPWLSKGKSWSGSESIDRKRTARRSRNTARTLYRRTRAEVPPPQRGMTHRKRHNPVIGCGETMQQSNGPDDHGTVEQIRCKTSIRKCAAPPSAPVASRPRLGDTVSCRDLEAKSSRPPQGEDTIRVGVTPDEDASELEDRVA</sequence>
<gene>
    <name evidence="2" type="ORF">THAOC_31391</name>
</gene>
<feature type="compositionally biased region" description="Basic and acidic residues" evidence="1">
    <location>
        <begin position="456"/>
        <end position="471"/>
    </location>
</feature>
<name>K0RLH0_THAOC</name>
<feature type="region of interest" description="Disordered" evidence="1">
    <location>
        <begin position="579"/>
        <end position="612"/>
    </location>
</feature>
<reference evidence="2 3" key="1">
    <citation type="journal article" date="2012" name="Genome Biol.">
        <title>Genome and low-iron response of an oceanic diatom adapted to chronic iron limitation.</title>
        <authorList>
            <person name="Lommer M."/>
            <person name="Specht M."/>
            <person name="Roy A.S."/>
            <person name="Kraemer L."/>
            <person name="Andreson R."/>
            <person name="Gutowska M.A."/>
            <person name="Wolf J."/>
            <person name="Bergner S.V."/>
            <person name="Schilhabel M.B."/>
            <person name="Klostermeier U.C."/>
            <person name="Beiko R.G."/>
            <person name="Rosenstiel P."/>
            <person name="Hippler M."/>
            <person name="Laroche J."/>
        </authorList>
    </citation>
    <scope>NUCLEOTIDE SEQUENCE [LARGE SCALE GENOMIC DNA]</scope>
    <source>
        <strain evidence="2 3">CCMP1005</strain>
    </source>
</reference>
<evidence type="ECO:0000256" key="1">
    <source>
        <dbReference type="SAM" id="MobiDB-lite"/>
    </source>
</evidence>
<feature type="non-terminal residue" evidence="2">
    <location>
        <position position="1"/>
    </location>
</feature>
<dbReference type="Proteomes" id="UP000266841">
    <property type="component" value="Unassembled WGS sequence"/>
</dbReference>
<feature type="region of interest" description="Disordered" evidence="1">
    <location>
        <begin position="43"/>
        <end position="142"/>
    </location>
</feature>
<accession>K0RLH0</accession>
<feature type="region of interest" description="Disordered" evidence="1">
    <location>
        <begin position="179"/>
        <end position="227"/>
    </location>
</feature>
<evidence type="ECO:0000313" key="2">
    <source>
        <dbReference type="EMBL" id="EJK49701.1"/>
    </source>
</evidence>
<proteinExistence type="predicted"/>